<evidence type="ECO:0000313" key="1">
    <source>
        <dbReference type="EMBL" id="KAJ8673886.1"/>
    </source>
</evidence>
<comment type="caution">
    <text evidence="1">The sequence shown here is derived from an EMBL/GenBank/DDBJ whole genome shotgun (WGS) entry which is preliminary data.</text>
</comment>
<dbReference type="Proteomes" id="UP001239111">
    <property type="component" value="Chromosome 3"/>
</dbReference>
<protein>
    <submittedName>
        <fullName evidence="1">Uncharacterized protein</fullName>
    </submittedName>
</protein>
<reference evidence="1" key="1">
    <citation type="submission" date="2023-04" db="EMBL/GenBank/DDBJ databases">
        <title>A chromosome-level genome assembly of the parasitoid wasp Eretmocerus hayati.</title>
        <authorList>
            <person name="Zhong Y."/>
            <person name="Liu S."/>
            <person name="Liu Y."/>
        </authorList>
    </citation>
    <scope>NUCLEOTIDE SEQUENCE</scope>
    <source>
        <strain evidence="1">ZJU_SS_LIU_2023</strain>
    </source>
</reference>
<sequence length="142" mass="16055">MRLCQNLLLLSLFVLIIPCAISVLDENGNKWDVIYGKREEGDHIIHSENYRTVKDKLPSGKTVYTKIVDVGPSMVITCIKARFKASDNADTKILRNFGAGPLSHTYIFVVESATKGRITPEMKVYGKPNPKLNQYMKPERKN</sequence>
<name>A0ACC2NTF7_9HYME</name>
<evidence type="ECO:0000313" key="2">
    <source>
        <dbReference type="Proteomes" id="UP001239111"/>
    </source>
</evidence>
<gene>
    <name evidence="1" type="ORF">QAD02_005148</name>
</gene>
<dbReference type="EMBL" id="CM056743">
    <property type="protein sequence ID" value="KAJ8673886.1"/>
    <property type="molecule type" value="Genomic_DNA"/>
</dbReference>
<accession>A0ACC2NTF7</accession>
<keyword evidence="2" id="KW-1185">Reference proteome</keyword>
<organism evidence="1 2">
    <name type="scientific">Eretmocerus hayati</name>
    <dbReference type="NCBI Taxonomy" id="131215"/>
    <lineage>
        <taxon>Eukaryota</taxon>
        <taxon>Metazoa</taxon>
        <taxon>Ecdysozoa</taxon>
        <taxon>Arthropoda</taxon>
        <taxon>Hexapoda</taxon>
        <taxon>Insecta</taxon>
        <taxon>Pterygota</taxon>
        <taxon>Neoptera</taxon>
        <taxon>Endopterygota</taxon>
        <taxon>Hymenoptera</taxon>
        <taxon>Apocrita</taxon>
        <taxon>Proctotrupomorpha</taxon>
        <taxon>Chalcidoidea</taxon>
        <taxon>Aphelinidae</taxon>
        <taxon>Aphelininae</taxon>
        <taxon>Eretmocerus</taxon>
    </lineage>
</organism>
<proteinExistence type="predicted"/>